<sequence>MSDKEAELLLQQKQIKIGWTQCRIVGRPRDTRCYRCWGSGETRAACTGPDRGNLYLKCGKGGHKAIECPNRPYCINCQQEGHQTGTQKCEPNKAVRKAEALNEPNIQIQGPPNQHEP</sequence>
<protein>
    <recommendedName>
        <fullName evidence="3">CCHC-type domain-containing protein</fullName>
    </recommendedName>
</protein>
<organism evidence="1 2">
    <name type="scientific">Popillia japonica</name>
    <name type="common">Japanese beetle</name>
    <dbReference type="NCBI Taxonomy" id="7064"/>
    <lineage>
        <taxon>Eukaryota</taxon>
        <taxon>Metazoa</taxon>
        <taxon>Ecdysozoa</taxon>
        <taxon>Arthropoda</taxon>
        <taxon>Hexapoda</taxon>
        <taxon>Insecta</taxon>
        <taxon>Pterygota</taxon>
        <taxon>Neoptera</taxon>
        <taxon>Endopterygota</taxon>
        <taxon>Coleoptera</taxon>
        <taxon>Polyphaga</taxon>
        <taxon>Scarabaeiformia</taxon>
        <taxon>Scarabaeidae</taxon>
        <taxon>Rutelinae</taxon>
        <taxon>Popillia</taxon>
    </lineage>
</organism>
<dbReference type="GO" id="GO:0003676">
    <property type="term" value="F:nucleic acid binding"/>
    <property type="evidence" value="ECO:0007669"/>
    <property type="project" value="InterPro"/>
</dbReference>
<dbReference type="Proteomes" id="UP001458880">
    <property type="component" value="Unassembled WGS sequence"/>
</dbReference>
<dbReference type="Gene3D" id="4.10.60.10">
    <property type="entry name" value="Zinc finger, CCHC-type"/>
    <property type="match status" value="1"/>
</dbReference>
<dbReference type="EMBL" id="JASPKY010000105">
    <property type="protein sequence ID" value="KAK9737091.1"/>
    <property type="molecule type" value="Genomic_DNA"/>
</dbReference>
<dbReference type="GO" id="GO:0008270">
    <property type="term" value="F:zinc ion binding"/>
    <property type="evidence" value="ECO:0007669"/>
    <property type="project" value="InterPro"/>
</dbReference>
<dbReference type="InterPro" id="IPR036875">
    <property type="entry name" value="Znf_CCHC_sf"/>
</dbReference>
<comment type="caution">
    <text evidence="1">The sequence shown here is derived from an EMBL/GenBank/DDBJ whole genome shotgun (WGS) entry which is preliminary data.</text>
</comment>
<name>A0AAW1LNF3_POPJA</name>
<proteinExistence type="predicted"/>
<reference evidence="1 2" key="1">
    <citation type="journal article" date="2024" name="BMC Genomics">
        <title>De novo assembly and annotation of Popillia japonica's genome with initial clues to its potential as an invasive pest.</title>
        <authorList>
            <person name="Cucini C."/>
            <person name="Boschi S."/>
            <person name="Funari R."/>
            <person name="Cardaioli E."/>
            <person name="Iannotti N."/>
            <person name="Marturano G."/>
            <person name="Paoli F."/>
            <person name="Bruttini M."/>
            <person name="Carapelli A."/>
            <person name="Frati F."/>
            <person name="Nardi F."/>
        </authorList>
    </citation>
    <scope>NUCLEOTIDE SEQUENCE [LARGE SCALE GENOMIC DNA]</scope>
    <source>
        <strain evidence="1">DMR45628</strain>
    </source>
</reference>
<keyword evidence="2" id="KW-1185">Reference proteome</keyword>
<dbReference type="SUPFAM" id="SSF57756">
    <property type="entry name" value="Retrovirus zinc finger-like domains"/>
    <property type="match status" value="1"/>
</dbReference>
<accession>A0AAW1LNF3</accession>
<evidence type="ECO:0000313" key="2">
    <source>
        <dbReference type="Proteomes" id="UP001458880"/>
    </source>
</evidence>
<gene>
    <name evidence="1" type="ORF">QE152_g11041</name>
</gene>
<evidence type="ECO:0000313" key="1">
    <source>
        <dbReference type="EMBL" id="KAK9737091.1"/>
    </source>
</evidence>
<evidence type="ECO:0008006" key="3">
    <source>
        <dbReference type="Google" id="ProtNLM"/>
    </source>
</evidence>
<dbReference type="AlphaFoldDB" id="A0AAW1LNF3"/>